<reference evidence="3" key="1">
    <citation type="submission" date="2021-06" db="EMBL/GenBank/DDBJ databases">
        <authorList>
            <person name="Kallberg Y."/>
            <person name="Tangrot J."/>
            <person name="Rosling A."/>
        </authorList>
    </citation>
    <scope>NUCLEOTIDE SEQUENCE</scope>
    <source>
        <strain evidence="3">BR232B</strain>
    </source>
</reference>
<evidence type="ECO:0000256" key="1">
    <source>
        <dbReference type="SAM" id="MobiDB-lite"/>
    </source>
</evidence>
<sequence length="339" mass="38081">MEKIHTDKPASLKTFNISDTDSGISYESTEDETEVNTPTYSPSLMDPIENVMKPENLLEKFVEAGGRRYLNDNTVKCFLPADQEEVKRAHDRNCVDKTIWGGNYSAPVSENLSLGASVLDVGCGAGAWIMNMASDYSASVFVGIDVVPVFPEDHPPNSIFLKCNIMDGLPFPDNTFDFVRQGFVVISINWQAWKEKVVKELIRITKPGGYIEIMDVYREPINPGIISRKIDTSILEHLRKAGINPTSGTDVIEKFNEFKDKVIVAPIEERTYCFGKKAGGIGEATLKCVVEAYRGMKIILTHIMGITEEECEQMLIDFEKECNEVMPCKTRYRAIIQKR</sequence>
<protein>
    <submittedName>
        <fullName evidence="3">1546_t:CDS:1</fullName>
    </submittedName>
</protein>
<dbReference type="Gene3D" id="3.40.50.150">
    <property type="entry name" value="Vaccinia Virus protein VP39"/>
    <property type="match status" value="1"/>
</dbReference>
<dbReference type="OrthoDB" id="2013972at2759"/>
<evidence type="ECO:0000313" key="3">
    <source>
        <dbReference type="EMBL" id="CAG8503732.1"/>
    </source>
</evidence>
<comment type="caution">
    <text evidence="3">The sequence shown here is derived from an EMBL/GenBank/DDBJ whole genome shotgun (WGS) entry which is preliminary data.</text>
</comment>
<dbReference type="SUPFAM" id="SSF53335">
    <property type="entry name" value="S-adenosyl-L-methionine-dependent methyltransferases"/>
    <property type="match status" value="1"/>
</dbReference>
<evidence type="ECO:0000313" key="4">
    <source>
        <dbReference type="Proteomes" id="UP000789739"/>
    </source>
</evidence>
<feature type="region of interest" description="Disordered" evidence="1">
    <location>
        <begin position="19"/>
        <end position="45"/>
    </location>
</feature>
<name>A0A9N8ZQ02_9GLOM</name>
<evidence type="ECO:0000259" key="2">
    <source>
        <dbReference type="Pfam" id="PF13649"/>
    </source>
</evidence>
<proteinExistence type="predicted"/>
<dbReference type="PANTHER" id="PTHR43591:SF24">
    <property type="entry name" value="2-METHOXY-6-POLYPRENYL-1,4-BENZOQUINOL METHYLASE, MITOCHONDRIAL"/>
    <property type="match status" value="1"/>
</dbReference>
<dbReference type="Proteomes" id="UP000789739">
    <property type="component" value="Unassembled WGS sequence"/>
</dbReference>
<feature type="domain" description="Methyltransferase" evidence="2">
    <location>
        <begin position="118"/>
        <end position="209"/>
    </location>
</feature>
<organism evidence="3 4">
    <name type="scientific">Paraglomus brasilianum</name>
    <dbReference type="NCBI Taxonomy" id="144538"/>
    <lineage>
        <taxon>Eukaryota</taxon>
        <taxon>Fungi</taxon>
        <taxon>Fungi incertae sedis</taxon>
        <taxon>Mucoromycota</taxon>
        <taxon>Glomeromycotina</taxon>
        <taxon>Glomeromycetes</taxon>
        <taxon>Paraglomerales</taxon>
        <taxon>Paraglomeraceae</taxon>
        <taxon>Paraglomus</taxon>
    </lineage>
</organism>
<dbReference type="CDD" id="cd02440">
    <property type="entry name" value="AdoMet_MTases"/>
    <property type="match status" value="1"/>
</dbReference>
<dbReference type="AlphaFoldDB" id="A0A9N8ZQ02"/>
<dbReference type="Pfam" id="PF13649">
    <property type="entry name" value="Methyltransf_25"/>
    <property type="match status" value="1"/>
</dbReference>
<keyword evidence="4" id="KW-1185">Reference proteome</keyword>
<dbReference type="InterPro" id="IPR041698">
    <property type="entry name" value="Methyltransf_25"/>
</dbReference>
<dbReference type="EMBL" id="CAJVPI010000224">
    <property type="protein sequence ID" value="CAG8503732.1"/>
    <property type="molecule type" value="Genomic_DNA"/>
</dbReference>
<dbReference type="GO" id="GO:0008168">
    <property type="term" value="F:methyltransferase activity"/>
    <property type="evidence" value="ECO:0007669"/>
    <property type="project" value="TreeGrafter"/>
</dbReference>
<dbReference type="InterPro" id="IPR029063">
    <property type="entry name" value="SAM-dependent_MTases_sf"/>
</dbReference>
<accession>A0A9N8ZQ02</accession>
<gene>
    <name evidence="3" type="ORF">PBRASI_LOCUS2744</name>
</gene>
<dbReference type="PANTHER" id="PTHR43591">
    <property type="entry name" value="METHYLTRANSFERASE"/>
    <property type="match status" value="1"/>
</dbReference>